<dbReference type="AlphaFoldDB" id="A0A371GFG2"/>
<dbReference type="OrthoDB" id="1094981at2759"/>
<dbReference type="PANTHER" id="PTHR47266">
    <property type="entry name" value="ENDONUCLEASE-RELATED"/>
    <property type="match status" value="1"/>
</dbReference>
<sequence length="236" mass="26776">MANPSRNSWSCFLEDALWAHKITYRTPLGMSPYQIVFGKACHLPVEIENQAYWAIKKCNMAYDQASRERKLLLQELEELCMEAYENSRIYKEKEKHFHDSRILRKEFKVGQKVLLFNSQLKLIAGKLHSRWSGPFVVTNVFPYGIAEIPTKALPEGPILSSNEGEVEVLTFIEPIPNEVKSARGIRLGQTKPSRPTPSRSDASRPDEANSMMPTLSSTVKMPAPEELTLKADSVPR</sequence>
<feature type="non-terminal residue" evidence="3">
    <location>
        <position position="1"/>
    </location>
</feature>
<feature type="compositionally biased region" description="Polar residues" evidence="2">
    <location>
        <begin position="190"/>
        <end position="200"/>
    </location>
</feature>
<evidence type="ECO:0000313" key="4">
    <source>
        <dbReference type="Proteomes" id="UP000257109"/>
    </source>
</evidence>
<dbReference type="GO" id="GO:0003676">
    <property type="term" value="F:nucleic acid binding"/>
    <property type="evidence" value="ECO:0007669"/>
    <property type="project" value="InterPro"/>
</dbReference>
<evidence type="ECO:0000256" key="1">
    <source>
        <dbReference type="SAM" id="Coils"/>
    </source>
</evidence>
<feature type="coiled-coil region" evidence="1">
    <location>
        <begin position="55"/>
        <end position="93"/>
    </location>
</feature>
<organism evidence="3 4">
    <name type="scientific">Mucuna pruriens</name>
    <name type="common">Velvet bean</name>
    <name type="synonym">Dolichos pruriens</name>
    <dbReference type="NCBI Taxonomy" id="157652"/>
    <lineage>
        <taxon>Eukaryota</taxon>
        <taxon>Viridiplantae</taxon>
        <taxon>Streptophyta</taxon>
        <taxon>Embryophyta</taxon>
        <taxon>Tracheophyta</taxon>
        <taxon>Spermatophyta</taxon>
        <taxon>Magnoliopsida</taxon>
        <taxon>eudicotyledons</taxon>
        <taxon>Gunneridae</taxon>
        <taxon>Pentapetalae</taxon>
        <taxon>rosids</taxon>
        <taxon>fabids</taxon>
        <taxon>Fabales</taxon>
        <taxon>Fabaceae</taxon>
        <taxon>Papilionoideae</taxon>
        <taxon>50 kb inversion clade</taxon>
        <taxon>NPAAA clade</taxon>
        <taxon>indigoferoid/millettioid clade</taxon>
        <taxon>Phaseoleae</taxon>
        <taxon>Mucuna</taxon>
    </lineage>
</organism>
<proteinExistence type="predicted"/>
<reference evidence="3" key="1">
    <citation type="submission" date="2018-05" db="EMBL/GenBank/DDBJ databases">
        <title>Draft genome of Mucuna pruriens seed.</title>
        <authorList>
            <person name="Nnadi N.E."/>
            <person name="Vos R."/>
            <person name="Hasami M.H."/>
            <person name="Devisetty U.K."/>
            <person name="Aguiy J.C."/>
        </authorList>
    </citation>
    <scope>NUCLEOTIDE SEQUENCE [LARGE SCALE GENOMIC DNA]</scope>
    <source>
        <strain evidence="3">JCA_2017</strain>
    </source>
</reference>
<comment type="caution">
    <text evidence="3">The sequence shown here is derived from an EMBL/GenBank/DDBJ whole genome shotgun (WGS) entry which is preliminary data.</text>
</comment>
<feature type="compositionally biased region" description="Basic and acidic residues" evidence="2">
    <location>
        <begin position="227"/>
        <end position="236"/>
    </location>
</feature>
<keyword evidence="4" id="KW-1185">Reference proteome</keyword>
<dbReference type="EMBL" id="QJKJ01005706">
    <property type="protein sequence ID" value="RDX89309.1"/>
    <property type="molecule type" value="Genomic_DNA"/>
</dbReference>
<accession>A0A371GFG2</accession>
<dbReference type="InterPro" id="IPR036397">
    <property type="entry name" value="RNaseH_sf"/>
</dbReference>
<evidence type="ECO:0008006" key="5">
    <source>
        <dbReference type="Google" id="ProtNLM"/>
    </source>
</evidence>
<dbReference type="Proteomes" id="UP000257109">
    <property type="component" value="Unassembled WGS sequence"/>
</dbReference>
<protein>
    <recommendedName>
        <fullName evidence="5">Reverse transcriptase domain-containing protein</fullName>
    </recommendedName>
</protein>
<dbReference type="InterPro" id="IPR052160">
    <property type="entry name" value="Gypsy_RT_Integrase-like"/>
</dbReference>
<gene>
    <name evidence="3" type="ORF">CR513_28977</name>
</gene>
<name>A0A371GFG2_MUCPR</name>
<evidence type="ECO:0000313" key="3">
    <source>
        <dbReference type="EMBL" id="RDX89309.1"/>
    </source>
</evidence>
<dbReference type="Gene3D" id="3.30.420.10">
    <property type="entry name" value="Ribonuclease H-like superfamily/Ribonuclease H"/>
    <property type="match status" value="1"/>
</dbReference>
<keyword evidence="1" id="KW-0175">Coiled coil</keyword>
<feature type="region of interest" description="Disordered" evidence="2">
    <location>
        <begin position="182"/>
        <end position="236"/>
    </location>
</feature>
<evidence type="ECO:0000256" key="2">
    <source>
        <dbReference type="SAM" id="MobiDB-lite"/>
    </source>
</evidence>